<accession>A0ABP9H880</accession>
<comment type="caution">
    <text evidence="2">The sequence shown here is derived from an EMBL/GenBank/DDBJ whole genome shotgun (WGS) entry which is preliminary data.</text>
</comment>
<evidence type="ECO:0000313" key="3">
    <source>
        <dbReference type="Proteomes" id="UP001500466"/>
    </source>
</evidence>
<dbReference type="Gene3D" id="3.90.79.10">
    <property type="entry name" value="Nucleoside Triphosphate Pyrophosphohydrolase"/>
    <property type="match status" value="1"/>
</dbReference>
<dbReference type="SUPFAM" id="SSF55811">
    <property type="entry name" value="Nudix"/>
    <property type="match status" value="1"/>
</dbReference>
<dbReference type="RefSeq" id="WP_345675899.1">
    <property type="nucleotide sequence ID" value="NZ_BAABHS010000009.1"/>
</dbReference>
<dbReference type="InterPro" id="IPR000086">
    <property type="entry name" value="NUDIX_hydrolase_dom"/>
</dbReference>
<organism evidence="2 3">
    <name type="scientific">Yinghuangia aomiensis</name>
    <dbReference type="NCBI Taxonomy" id="676205"/>
    <lineage>
        <taxon>Bacteria</taxon>
        <taxon>Bacillati</taxon>
        <taxon>Actinomycetota</taxon>
        <taxon>Actinomycetes</taxon>
        <taxon>Kitasatosporales</taxon>
        <taxon>Streptomycetaceae</taxon>
        <taxon>Yinghuangia</taxon>
    </lineage>
</organism>
<proteinExistence type="predicted"/>
<sequence length="142" mass="15115">MSSQGVTYPGFGSLGKCWRTPAIQASLKRRAPSVPGESILECAARELKEESGATAVELRPLGDFAITLGSTARVHLYEARGLTLGPQELTASETDFQLTWWTMADAVDAAVNGRFLLPAGPLALFMASRQESDAGWVPAPGH</sequence>
<keyword evidence="3" id="KW-1185">Reference proteome</keyword>
<feature type="domain" description="Nudix hydrolase" evidence="1">
    <location>
        <begin position="1"/>
        <end position="123"/>
    </location>
</feature>
<protein>
    <recommendedName>
        <fullName evidence="1">Nudix hydrolase domain-containing protein</fullName>
    </recommendedName>
</protein>
<dbReference type="Pfam" id="PF00293">
    <property type="entry name" value="NUDIX"/>
    <property type="match status" value="1"/>
</dbReference>
<name>A0ABP9H880_9ACTN</name>
<evidence type="ECO:0000259" key="1">
    <source>
        <dbReference type="PROSITE" id="PS51462"/>
    </source>
</evidence>
<dbReference type="PROSITE" id="PS51462">
    <property type="entry name" value="NUDIX"/>
    <property type="match status" value="1"/>
</dbReference>
<reference evidence="3" key="1">
    <citation type="journal article" date="2019" name="Int. J. Syst. Evol. Microbiol.">
        <title>The Global Catalogue of Microorganisms (GCM) 10K type strain sequencing project: providing services to taxonomists for standard genome sequencing and annotation.</title>
        <authorList>
            <consortium name="The Broad Institute Genomics Platform"/>
            <consortium name="The Broad Institute Genome Sequencing Center for Infectious Disease"/>
            <person name="Wu L."/>
            <person name="Ma J."/>
        </authorList>
    </citation>
    <scope>NUCLEOTIDE SEQUENCE [LARGE SCALE GENOMIC DNA]</scope>
    <source>
        <strain evidence="3">JCM 17986</strain>
    </source>
</reference>
<dbReference type="EMBL" id="BAABHS010000009">
    <property type="protein sequence ID" value="GAA4963697.1"/>
    <property type="molecule type" value="Genomic_DNA"/>
</dbReference>
<evidence type="ECO:0000313" key="2">
    <source>
        <dbReference type="EMBL" id="GAA4963697.1"/>
    </source>
</evidence>
<dbReference type="InterPro" id="IPR015797">
    <property type="entry name" value="NUDIX_hydrolase-like_dom_sf"/>
</dbReference>
<gene>
    <name evidence="2" type="ORF">GCM10023205_29540</name>
</gene>
<dbReference type="Proteomes" id="UP001500466">
    <property type="component" value="Unassembled WGS sequence"/>
</dbReference>